<keyword evidence="3" id="KW-1185">Reference proteome</keyword>
<evidence type="ECO:0000313" key="2">
    <source>
        <dbReference type="EMBL" id="KAA8998210.1"/>
    </source>
</evidence>
<reference evidence="2 3" key="1">
    <citation type="submission" date="2019-09" db="EMBL/GenBank/DDBJ databases">
        <authorList>
            <person name="Li Y."/>
        </authorList>
    </citation>
    <scope>NUCLEOTIDE SEQUENCE [LARGE SCALE GENOMIC DNA]</scope>
    <source>
        <strain evidence="2 3">L3-3HA</strain>
    </source>
</reference>
<name>A0A5J5FX60_9GAMM</name>
<feature type="transmembrane region" description="Helical" evidence="1">
    <location>
        <begin position="84"/>
        <end position="105"/>
    </location>
</feature>
<dbReference type="RefSeq" id="WP_150436269.1">
    <property type="nucleotide sequence ID" value="NZ_VYKJ01000009.1"/>
</dbReference>
<sequence length="108" mass="11586">MLNTRAHDESGKRPPRYLILALSSLLVSATGAAILPFSPLGESDLSGIGPFLLFLLCMAIVAFSLLASLIFVLISLARRERLRWLAGLMAAGYGIVVLAGVGWLLGWF</sequence>
<organism evidence="2 3">
    <name type="scientific">Affinibrenneria salicis</name>
    <dbReference type="NCBI Taxonomy" id="2590031"/>
    <lineage>
        <taxon>Bacteria</taxon>
        <taxon>Pseudomonadati</taxon>
        <taxon>Pseudomonadota</taxon>
        <taxon>Gammaproteobacteria</taxon>
        <taxon>Enterobacterales</taxon>
        <taxon>Pectobacteriaceae</taxon>
        <taxon>Affinibrenneria</taxon>
    </lineage>
</organism>
<keyword evidence="1" id="KW-0812">Transmembrane</keyword>
<evidence type="ECO:0000313" key="3">
    <source>
        <dbReference type="Proteomes" id="UP000335415"/>
    </source>
</evidence>
<evidence type="ECO:0000256" key="1">
    <source>
        <dbReference type="SAM" id="Phobius"/>
    </source>
</evidence>
<comment type="caution">
    <text evidence="2">The sequence shown here is derived from an EMBL/GenBank/DDBJ whole genome shotgun (WGS) entry which is preliminary data.</text>
</comment>
<feature type="transmembrane region" description="Helical" evidence="1">
    <location>
        <begin position="17"/>
        <end position="39"/>
    </location>
</feature>
<gene>
    <name evidence="2" type="ORF">FJU30_17515</name>
</gene>
<dbReference type="Proteomes" id="UP000335415">
    <property type="component" value="Unassembled WGS sequence"/>
</dbReference>
<protein>
    <submittedName>
        <fullName evidence="2">Uncharacterized protein</fullName>
    </submittedName>
</protein>
<accession>A0A5J5FX60</accession>
<feature type="transmembrane region" description="Helical" evidence="1">
    <location>
        <begin position="51"/>
        <end position="77"/>
    </location>
</feature>
<dbReference type="EMBL" id="VYKJ01000009">
    <property type="protein sequence ID" value="KAA8998210.1"/>
    <property type="molecule type" value="Genomic_DNA"/>
</dbReference>
<keyword evidence="1" id="KW-0472">Membrane</keyword>
<proteinExistence type="predicted"/>
<dbReference type="AlphaFoldDB" id="A0A5J5FX60"/>
<keyword evidence="1" id="KW-1133">Transmembrane helix</keyword>